<dbReference type="Gene3D" id="3.40.525.10">
    <property type="entry name" value="CRAL-TRIO lipid binding domain"/>
    <property type="match status" value="1"/>
</dbReference>
<name>A0A226F672_FOLCA</name>
<reference evidence="2 3" key="1">
    <citation type="submission" date="2015-12" db="EMBL/GenBank/DDBJ databases">
        <title>The genome of Folsomia candida.</title>
        <authorList>
            <person name="Faddeeva A."/>
            <person name="Derks M.F."/>
            <person name="Anvar Y."/>
            <person name="Smit S."/>
            <person name="Van Straalen N."/>
            <person name="Roelofs D."/>
        </authorList>
    </citation>
    <scope>NUCLEOTIDE SEQUENCE [LARGE SCALE GENOMIC DNA]</scope>
    <source>
        <strain evidence="2 3">VU population</strain>
        <tissue evidence="2">Whole body</tissue>
    </source>
</reference>
<protein>
    <submittedName>
        <fullName evidence="2">Protein real-time</fullName>
    </submittedName>
</protein>
<evidence type="ECO:0000313" key="2">
    <source>
        <dbReference type="EMBL" id="OXA64701.1"/>
    </source>
</evidence>
<evidence type="ECO:0000313" key="3">
    <source>
        <dbReference type="Proteomes" id="UP000198287"/>
    </source>
</evidence>
<sequence>MDQKKLLDKFKQRVIDRLPHEYMKKEIYLIKWLRSSDFQLDTAEDRLIRNLRWRQEQRMDTIHTEDFSDMWKNDFRYYTEGRDKLGRPFVLVEIKDMDPRRFIIQGKGERLVRYLDKGFDEVCGLVRELGEKWNNMTRVNVLVNADGFNVVQHACIPCIPIMLRHIFSFVEHFPECADKFIFVNCPRTVEQILSIGKAVVTEEMQNSIFIYGKDKKIWMQGLSQDFDKDQLPPSLGGIKIYKGMQLDD</sequence>
<organism evidence="2 3">
    <name type="scientific">Folsomia candida</name>
    <name type="common">Springtail</name>
    <dbReference type="NCBI Taxonomy" id="158441"/>
    <lineage>
        <taxon>Eukaryota</taxon>
        <taxon>Metazoa</taxon>
        <taxon>Ecdysozoa</taxon>
        <taxon>Arthropoda</taxon>
        <taxon>Hexapoda</taxon>
        <taxon>Collembola</taxon>
        <taxon>Entomobryomorpha</taxon>
        <taxon>Isotomoidea</taxon>
        <taxon>Isotomidae</taxon>
        <taxon>Proisotominae</taxon>
        <taxon>Folsomia</taxon>
    </lineage>
</organism>
<dbReference type="SMART" id="SM00516">
    <property type="entry name" value="SEC14"/>
    <property type="match status" value="1"/>
</dbReference>
<dbReference type="InterPro" id="IPR051064">
    <property type="entry name" value="SEC14/CRAL-TRIO_domain"/>
</dbReference>
<keyword evidence="3" id="KW-1185">Reference proteome</keyword>
<feature type="domain" description="CRAL-TRIO" evidence="1">
    <location>
        <begin position="63"/>
        <end position="243"/>
    </location>
</feature>
<dbReference type="CDD" id="cd00170">
    <property type="entry name" value="SEC14"/>
    <property type="match status" value="1"/>
</dbReference>
<dbReference type="PANTHER" id="PTHR23324">
    <property type="entry name" value="SEC14 RELATED PROTEIN"/>
    <property type="match status" value="1"/>
</dbReference>
<comment type="caution">
    <text evidence="2">The sequence shown here is derived from an EMBL/GenBank/DDBJ whole genome shotgun (WGS) entry which is preliminary data.</text>
</comment>
<dbReference type="OMA" id="MHEFIVI"/>
<dbReference type="SUPFAM" id="SSF46938">
    <property type="entry name" value="CRAL/TRIO N-terminal domain"/>
    <property type="match status" value="1"/>
</dbReference>
<dbReference type="InterPro" id="IPR001251">
    <property type="entry name" value="CRAL-TRIO_dom"/>
</dbReference>
<evidence type="ECO:0000259" key="1">
    <source>
        <dbReference type="PROSITE" id="PS50191"/>
    </source>
</evidence>
<dbReference type="GO" id="GO:0005737">
    <property type="term" value="C:cytoplasm"/>
    <property type="evidence" value="ECO:0007669"/>
    <property type="project" value="TreeGrafter"/>
</dbReference>
<dbReference type="PROSITE" id="PS50191">
    <property type="entry name" value="CRAL_TRIO"/>
    <property type="match status" value="1"/>
</dbReference>
<dbReference type="InterPro" id="IPR036865">
    <property type="entry name" value="CRAL-TRIO_dom_sf"/>
</dbReference>
<gene>
    <name evidence="2" type="ORF">Fcan01_01169</name>
</gene>
<dbReference type="Pfam" id="PF00650">
    <property type="entry name" value="CRAL_TRIO"/>
    <property type="match status" value="1"/>
</dbReference>
<proteinExistence type="predicted"/>
<dbReference type="AlphaFoldDB" id="A0A226F672"/>
<dbReference type="InterPro" id="IPR036273">
    <property type="entry name" value="CRAL/TRIO_N_dom_sf"/>
</dbReference>
<dbReference type="OrthoDB" id="1434354at2759"/>
<dbReference type="PANTHER" id="PTHR23324:SF83">
    <property type="entry name" value="SEC14-LIKE PROTEIN 2"/>
    <property type="match status" value="1"/>
</dbReference>
<accession>A0A226F672</accession>
<dbReference type="SUPFAM" id="SSF52087">
    <property type="entry name" value="CRAL/TRIO domain"/>
    <property type="match status" value="1"/>
</dbReference>
<dbReference type="Proteomes" id="UP000198287">
    <property type="component" value="Unassembled WGS sequence"/>
</dbReference>
<dbReference type="EMBL" id="LNIX01000001">
    <property type="protein sequence ID" value="OXA64701.1"/>
    <property type="molecule type" value="Genomic_DNA"/>
</dbReference>